<dbReference type="Proteomes" id="UP001473302">
    <property type="component" value="Unassembled WGS sequence"/>
</dbReference>
<gene>
    <name evidence="1" type="ORF">MFLAVUS_005413</name>
</gene>
<accession>A0ABP9YYM5</accession>
<evidence type="ECO:0000313" key="2">
    <source>
        <dbReference type="Proteomes" id="UP001473302"/>
    </source>
</evidence>
<proteinExistence type="predicted"/>
<evidence type="ECO:0000313" key="1">
    <source>
        <dbReference type="EMBL" id="GAA5811966.1"/>
    </source>
</evidence>
<name>A0ABP9YYM5_9FUNG</name>
<protein>
    <submittedName>
        <fullName evidence="1">Uncharacterized protein</fullName>
    </submittedName>
</protein>
<comment type="caution">
    <text evidence="1">The sequence shown here is derived from an EMBL/GenBank/DDBJ whole genome shotgun (WGS) entry which is preliminary data.</text>
</comment>
<keyword evidence="2" id="KW-1185">Reference proteome</keyword>
<dbReference type="EMBL" id="BAABUK010000011">
    <property type="protein sequence ID" value="GAA5811966.1"/>
    <property type="molecule type" value="Genomic_DNA"/>
</dbReference>
<organism evidence="1 2">
    <name type="scientific">Mucor flavus</name>
    <dbReference type="NCBI Taxonomy" id="439312"/>
    <lineage>
        <taxon>Eukaryota</taxon>
        <taxon>Fungi</taxon>
        <taxon>Fungi incertae sedis</taxon>
        <taxon>Mucoromycota</taxon>
        <taxon>Mucoromycotina</taxon>
        <taxon>Mucoromycetes</taxon>
        <taxon>Mucorales</taxon>
        <taxon>Mucorineae</taxon>
        <taxon>Mucoraceae</taxon>
        <taxon>Mucor</taxon>
    </lineage>
</organism>
<reference evidence="1 2" key="1">
    <citation type="submission" date="2024-04" db="EMBL/GenBank/DDBJ databases">
        <title>genome sequences of Mucor flavus KT1a and Helicostylum pulchrum KT1b strains isolated from the surface of a dry-aged beef.</title>
        <authorList>
            <person name="Toyotome T."/>
            <person name="Hosono M."/>
            <person name="Torimaru M."/>
            <person name="Fukuda K."/>
            <person name="Mikami N."/>
        </authorList>
    </citation>
    <scope>NUCLEOTIDE SEQUENCE [LARGE SCALE GENOMIC DNA]</scope>
    <source>
        <strain evidence="1 2">KT1a</strain>
    </source>
</reference>
<sequence>MLLVTNFKNNQLHQTLDTLLSQRLNSRLDEELVRAQDIHHQDYVYYGILDFVTKTDGNTTKSLLNDDYEKWKTNLIDRVTNSDDIPSFIHDFTKNILQSSTEKKAKENEKKAKKQLLKDDEDYKLKKRCLELMKIQRKRLKEDLVGENEYSFIISYFSKILTTVFDTQKNVWQYKWGELKLAASKEEENLAKNDDQNRVAGSSIDCVVALKELKLNILLVEVSGPMNKEDYIHFLKDRLKIAKNLKYMYKSITRQKLVLSDAPGLELYGLQVYRNYIYVYALQMPILNFFCFVEVLKFKIPTNPATSLKDTPRFFKNLFKVLDLVKFSQLKWKSYMTRHDDFDSDDSLLDENNSLSPPYILPQKITKKRKNVASTNISDKRQKQQ</sequence>